<dbReference type="PROSITE" id="PS51257">
    <property type="entry name" value="PROKAR_LIPOPROTEIN"/>
    <property type="match status" value="1"/>
</dbReference>
<reference evidence="2 3" key="1">
    <citation type="submission" date="2023-10" db="EMBL/GenBank/DDBJ databases">
        <title>Nicoliella lavandulae sp. nov. isolated from Lavandula angustifolia flowers.</title>
        <authorList>
            <person name="Alcantara C."/>
            <person name="Zuniga M."/>
            <person name="Landete J.M."/>
            <person name="Monedero V."/>
        </authorList>
    </citation>
    <scope>NUCLEOTIDE SEQUENCE [LARGE SCALE GENOMIC DNA]</scope>
    <source>
        <strain evidence="2 3">Es01</strain>
    </source>
</reference>
<comment type="caution">
    <text evidence="2">The sequence shown here is derived from an EMBL/GenBank/DDBJ whole genome shotgun (WGS) entry which is preliminary data.</text>
</comment>
<protein>
    <recommendedName>
        <fullName evidence="4">Lipoprotein</fullName>
    </recommendedName>
</protein>
<name>A0ABU8SMU6_9LACO</name>
<evidence type="ECO:0008006" key="4">
    <source>
        <dbReference type="Google" id="ProtNLM"/>
    </source>
</evidence>
<accession>A0ABU8SMU6</accession>
<gene>
    <name evidence="2" type="ORF">R4146_08645</name>
</gene>
<evidence type="ECO:0000256" key="1">
    <source>
        <dbReference type="SAM" id="SignalP"/>
    </source>
</evidence>
<keyword evidence="3" id="KW-1185">Reference proteome</keyword>
<feature type="chain" id="PRO_5045648875" description="Lipoprotein" evidence="1">
    <location>
        <begin position="23"/>
        <end position="173"/>
    </location>
</feature>
<dbReference type="Proteomes" id="UP001370590">
    <property type="component" value="Unassembled WGS sequence"/>
</dbReference>
<feature type="signal peptide" evidence="1">
    <location>
        <begin position="1"/>
        <end position="22"/>
    </location>
</feature>
<keyword evidence="1" id="KW-0732">Signal</keyword>
<sequence>MKTKLILSGVVLSLLLAGCGNTDGQFSGRPNSVAKVVAKSKQSAKEQSEKNAKFDKSQYQAITKQNISDATNKNQITVAKAQTANLKLYFDGVVKAISKSKADESNILVTHANRSYLIYGATSIFKGLKVGDHVTTYGSGLALIKKHDDKLGINSNFINSQTLIFNADQISTK</sequence>
<proteinExistence type="predicted"/>
<dbReference type="EMBL" id="JAWMWH010000003">
    <property type="protein sequence ID" value="MEJ6401204.1"/>
    <property type="molecule type" value="Genomic_DNA"/>
</dbReference>
<dbReference type="RefSeq" id="WP_339961042.1">
    <property type="nucleotide sequence ID" value="NZ_JAWMWH010000003.1"/>
</dbReference>
<evidence type="ECO:0000313" key="3">
    <source>
        <dbReference type="Proteomes" id="UP001370590"/>
    </source>
</evidence>
<organism evidence="2 3">
    <name type="scientific">Nicoliella lavandulae</name>
    <dbReference type="NCBI Taxonomy" id="3082954"/>
    <lineage>
        <taxon>Bacteria</taxon>
        <taxon>Bacillati</taxon>
        <taxon>Bacillota</taxon>
        <taxon>Bacilli</taxon>
        <taxon>Lactobacillales</taxon>
        <taxon>Lactobacillaceae</taxon>
        <taxon>Nicoliella</taxon>
    </lineage>
</organism>
<evidence type="ECO:0000313" key="2">
    <source>
        <dbReference type="EMBL" id="MEJ6401204.1"/>
    </source>
</evidence>